<dbReference type="SUPFAM" id="SSF51182">
    <property type="entry name" value="RmlC-like cupins"/>
    <property type="match status" value="1"/>
</dbReference>
<proteinExistence type="predicted"/>
<protein>
    <submittedName>
        <fullName evidence="3">Cupin domain-containing protein</fullName>
    </submittedName>
</protein>
<dbReference type="InterPro" id="IPR011051">
    <property type="entry name" value="RmlC_Cupin_sf"/>
</dbReference>
<dbReference type="Proteomes" id="UP000433101">
    <property type="component" value="Unassembled WGS sequence"/>
</dbReference>
<feature type="domain" description="Cupin type-2" evidence="2">
    <location>
        <begin position="45"/>
        <end position="117"/>
    </location>
</feature>
<keyword evidence="4" id="KW-1185">Reference proteome</keyword>
<accession>A0A7X3S6J9</accession>
<comment type="caution">
    <text evidence="3">The sequence shown here is derived from an EMBL/GenBank/DDBJ whole genome shotgun (WGS) entry which is preliminary data.</text>
</comment>
<dbReference type="InterPro" id="IPR014710">
    <property type="entry name" value="RmlC-like_jellyroll"/>
</dbReference>
<name>A0A7X3S6J9_9HYPH</name>
<dbReference type="PANTHER" id="PTHR35848">
    <property type="entry name" value="OXALATE-BINDING PROTEIN"/>
    <property type="match status" value="1"/>
</dbReference>
<dbReference type="Gene3D" id="2.60.120.10">
    <property type="entry name" value="Jelly Rolls"/>
    <property type="match status" value="1"/>
</dbReference>
<dbReference type="InterPro" id="IPR013096">
    <property type="entry name" value="Cupin_2"/>
</dbReference>
<sequence>MQNRKKAVFKIEDAELADHAEGKNYAYSDARVAQALGLSKLGCRLVVLKPGKGAWPKHAHVNNDEMFVILSGSGRYHFGDEEIAVTAGDILGAPAGSMETAHQLIADEGNELRYLAISSMLEPDIGLYPDSGKFAVFAGMPPGGNAEARTFQHIGFLADKAGYWDGEDTG</sequence>
<dbReference type="CDD" id="cd02224">
    <property type="entry name" value="cupin_SPO2919-like"/>
    <property type="match status" value="1"/>
</dbReference>
<dbReference type="RefSeq" id="WP_160774243.1">
    <property type="nucleotide sequence ID" value="NZ_WUMV01000002.1"/>
</dbReference>
<organism evidence="3 4">
    <name type="scientific">Stappia sediminis</name>
    <dbReference type="NCBI Taxonomy" id="2692190"/>
    <lineage>
        <taxon>Bacteria</taxon>
        <taxon>Pseudomonadati</taxon>
        <taxon>Pseudomonadota</taxon>
        <taxon>Alphaproteobacteria</taxon>
        <taxon>Hyphomicrobiales</taxon>
        <taxon>Stappiaceae</taxon>
        <taxon>Stappia</taxon>
    </lineage>
</organism>
<keyword evidence="1" id="KW-0479">Metal-binding</keyword>
<evidence type="ECO:0000259" key="2">
    <source>
        <dbReference type="Pfam" id="PF07883"/>
    </source>
</evidence>
<dbReference type="Pfam" id="PF07883">
    <property type="entry name" value="Cupin_2"/>
    <property type="match status" value="1"/>
</dbReference>
<dbReference type="GO" id="GO:0046872">
    <property type="term" value="F:metal ion binding"/>
    <property type="evidence" value="ECO:0007669"/>
    <property type="project" value="UniProtKB-KW"/>
</dbReference>
<evidence type="ECO:0000313" key="4">
    <source>
        <dbReference type="Proteomes" id="UP000433101"/>
    </source>
</evidence>
<dbReference type="PANTHER" id="PTHR35848:SF6">
    <property type="entry name" value="CUPIN TYPE-2 DOMAIN-CONTAINING PROTEIN"/>
    <property type="match status" value="1"/>
</dbReference>
<dbReference type="EMBL" id="WUMV01000002">
    <property type="protein sequence ID" value="MXN63975.1"/>
    <property type="molecule type" value="Genomic_DNA"/>
</dbReference>
<dbReference type="AlphaFoldDB" id="A0A7X3S6J9"/>
<evidence type="ECO:0000313" key="3">
    <source>
        <dbReference type="EMBL" id="MXN63975.1"/>
    </source>
</evidence>
<reference evidence="3 4" key="1">
    <citation type="submission" date="2019-12" db="EMBL/GenBank/DDBJ databases">
        <authorList>
            <person name="Li M."/>
        </authorList>
    </citation>
    <scope>NUCLEOTIDE SEQUENCE [LARGE SCALE GENOMIC DNA]</scope>
    <source>
        <strain evidence="3 4">GBMRC 2046</strain>
    </source>
</reference>
<gene>
    <name evidence="3" type="ORF">GR183_03580</name>
</gene>
<dbReference type="InterPro" id="IPR051610">
    <property type="entry name" value="GPI/OXD"/>
</dbReference>
<evidence type="ECO:0000256" key="1">
    <source>
        <dbReference type="ARBA" id="ARBA00022723"/>
    </source>
</evidence>